<dbReference type="EMBL" id="AFNH02001056">
    <property type="protein sequence ID" value="EZG44864.1"/>
    <property type="molecule type" value="Genomic_DNA"/>
</dbReference>
<dbReference type="Proteomes" id="UP000019763">
    <property type="component" value="Unassembled WGS sequence"/>
</dbReference>
<gene>
    <name evidence="3" type="ORF">GNI_142800</name>
</gene>
<evidence type="ECO:0000313" key="4">
    <source>
        <dbReference type="Proteomes" id="UP000019763"/>
    </source>
</evidence>
<keyword evidence="2" id="KW-1133">Transmembrane helix</keyword>
<feature type="transmembrane region" description="Helical" evidence="2">
    <location>
        <begin position="207"/>
        <end position="225"/>
    </location>
</feature>
<dbReference type="RefSeq" id="XP_011132632.1">
    <property type="nucleotide sequence ID" value="XM_011134330.1"/>
</dbReference>
<evidence type="ECO:0000256" key="1">
    <source>
        <dbReference type="SAM" id="MobiDB-lite"/>
    </source>
</evidence>
<reference evidence="3" key="1">
    <citation type="submission" date="2013-12" db="EMBL/GenBank/DDBJ databases">
        <authorList>
            <person name="Omoto C.K."/>
            <person name="Sibley D."/>
            <person name="Venepally P."/>
            <person name="Hadjithomas M."/>
            <person name="Karamycheva S."/>
            <person name="Brunk B."/>
            <person name="Roos D."/>
            <person name="Caler E."/>
            <person name="Lorenzi H."/>
        </authorList>
    </citation>
    <scope>NUCLEOTIDE SEQUENCE</scope>
</reference>
<keyword evidence="2" id="KW-0472">Membrane</keyword>
<protein>
    <submittedName>
        <fullName evidence="3">Transmembrane protein</fullName>
    </submittedName>
</protein>
<organism evidence="3 4">
    <name type="scientific">Gregarina niphandrodes</name>
    <name type="common">Septate eugregarine</name>
    <dbReference type="NCBI Taxonomy" id="110365"/>
    <lineage>
        <taxon>Eukaryota</taxon>
        <taxon>Sar</taxon>
        <taxon>Alveolata</taxon>
        <taxon>Apicomplexa</taxon>
        <taxon>Conoidasida</taxon>
        <taxon>Gregarinasina</taxon>
        <taxon>Eugregarinorida</taxon>
        <taxon>Gregarinidae</taxon>
        <taxon>Gregarina</taxon>
    </lineage>
</organism>
<keyword evidence="2 3" id="KW-0812">Transmembrane</keyword>
<name>A0A023B047_GRENI</name>
<dbReference type="VEuPathDB" id="CryptoDB:GNI_142800"/>
<keyword evidence="4" id="KW-1185">Reference proteome</keyword>
<accession>A0A023B047</accession>
<proteinExistence type="predicted"/>
<evidence type="ECO:0000256" key="2">
    <source>
        <dbReference type="SAM" id="Phobius"/>
    </source>
</evidence>
<feature type="region of interest" description="Disordered" evidence="1">
    <location>
        <begin position="122"/>
        <end position="148"/>
    </location>
</feature>
<dbReference type="GeneID" id="22915058"/>
<evidence type="ECO:0000313" key="3">
    <source>
        <dbReference type="EMBL" id="EZG44864.1"/>
    </source>
</evidence>
<comment type="caution">
    <text evidence="3">The sequence shown here is derived from an EMBL/GenBank/DDBJ whole genome shotgun (WGS) entry which is preliminary data.</text>
</comment>
<dbReference type="AlphaFoldDB" id="A0A023B047"/>
<sequence length="237" mass="26011">MRAPVSVNDEGVFLSGLLALIVGPDGSREPIANCVQKMVILTDDVSAIEALAVALPEQFQNSTGPGYDCLKGWSRLHLFRPGDTRPEACLSVVRTLGLALEELLIGVDPTRAEDVRTEVFGTDLPDLAPTPEKLEPTSGETAEASEETGLVTPGTTLRVMSVRDLSEAERRYLTHEVPGLMSAAVVNIQLAQQSRWWPLSRSTKQKLALSAVLVVGIPCGILVWWHRHDRRHRLRDY</sequence>